<proteinExistence type="inferred from homology"/>
<evidence type="ECO:0000256" key="3">
    <source>
        <dbReference type="ARBA" id="ARBA00060902"/>
    </source>
</evidence>
<dbReference type="PANTHER" id="PTHR11008">
    <property type="entry name" value="PROTEIN TAKEOUT-LIKE PROTEIN"/>
    <property type="match status" value="1"/>
</dbReference>
<dbReference type="InterPro" id="IPR010562">
    <property type="entry name" value="Haemolymph_juvenile_hormone-bd"/>
</dbReference>
<dbReference type="Gene3D" id="3.15.10.30">
    <property type="entry name" value="Haemolymph juvenile hormone binding protein"/>
    <property type="match status" value="2"/>
</dbReference>
<gene>
    <name evidence="5" type="ORF">AGLY_011743</name>
</gene>
<comment type="similarity">
    <text evidence="3">Belongs to the TO family.</text>
</comment>
<accession>A0A6G0TCD9</accession>
<comment type="caution">
    <text evidence="5">The sequence shown here is derived from an EMBL/GenBank/DDBJ whole genome shotgun (WGS) entry which is preliminary data.</text>
</comment>
<feature type="signal peptide" evidence="4">
    <location>
        <begin position="1"/>
        <end position="22"/>
    </location>
</feature>
<evidence type="ECO:0000256" key="1">
    <source>
        <dbReference type="ARBA" id="ARBA00022729"/>
    </source>
</evidence>
<feature type="chain" id="PRO_5026147451" evidence="4">
    <location>
        <begin position="23"/>
        <end position="468"/>
    </location>
</feature>
<evidence type="ECO:0000313" key="6">
    <source>
        <dbReference type="Proteomes" id="UP000475862"/>
    </source>
</evidence>
<protein>
    <submittedName>
        <fullName evidence="5">Uncharacterized protein</fullName>
    </submittedName>
</protein>
<dbReference type="FunFam" id="3.15.10.30:FF:000001">
    <property type="entry name" value="Takeout-like protein 1"/>
    <property type="match status" value="2"/>
</dbReference>
<dbReference type="InterPro" id="IPR038606">
    <property type="entry name" value="To_sf"/>
</dbReference>
<dbReference type="EMBL" id="VYZN01000044">
    <property type="protein sequence ID" value="KAE9529647.1"/>
    <property type="molecule type" value="Genomic_DNA"/>
</dbReference>
<evidence type="ECO:0000256" key="2">
    <source>
        <dbReference type="ARBA" id="ARBA00023108"/>
    </source>
</evidence>
<dbReference type="GO" id="GO:0005615">
    <property type="term" value="C:extracellular space"/>
    <property type="evidence" value="ECO:0007669"/>
    <property type="project" value="TreeGrafter"/>
</dbReference>
<reference evidence="5 6" key="1">
    <citation type="submission" date="2019-08" db="EMBL/GenBank/DDBJ databases">
        <title>The genome of the soybean aphid Biotype 1, its phylome, world population structure and adaptation to the North American continent.</title>
        <authorList>
            <person name="Giordano R."/>
            <person name="Donthu R.K."/>
            <person name="Hernandez A.G."/>
            <person name="Wright C.L."/>
            <person name="Zimin A.V."/>
        </authorList>
    </citation>
    <scope>NUCLEOTIDE SEQUENCE [LARGE SCALE GENOMIC DNA]</scope>
    <source>
        <tissue evidence="5">Whole aphids</tissue>
    </source>
</reference>
<dbReference type="OrthoDB" id="8186595at2759"/>
<keyword evidence="2" id="KW-0090">Biological rhythms</keyword>
<dbReference type="Pfam" id="PF06585">
    <property type="entry name" value="JHBP"/>
    <property type="match status" value="2"/>
</dbReference>
<evidence type="ECO:0000313" key="5">
    <source>
        <dbReference type="EMBL" id="KAE9529647.1"/>
    </source>
</evidence>
<dbReference type="SMART" id="SM00700">
    <property type="entry name" value="JHBP"/>
    <property type="match status" value="2"/>
</dbReference>
<dbReference type="AlphaFoldDB" id="A0A6G0TCD9"/>
<keyword evidence="6" id="KW-1185">Reference proteome</keyword>
<dbReference type="Proteomes" id="UP000475862">
    <property type="component" value="Unassembled WGS sequence"/>
</dbReference>
<name>A0A6G0TCD9_APHGL</name>
<dbReference type="PANTHER" id="PTHR11008:SF32">
    <property type="entry name" value="CIRCADIAN CLOCK-CONTROLLED PROTEIN DAYWAKE-RELATED"/>
    <property type="match status" value="1"/>
</dbReference>
<keyword evidence="1 4" id="KW-0732">Signal</keyword>
<organism evidence="5 6">
    <name type="scientific">Aphis glycines</name>
    <name type="common">Soybean aphid</name>
    <dbReference type="NCBI Taxonomy" id="307491"/>
    <lineage>
        <taxon>Eukaryota</taxon>
        <taxon>Metazoa</taxon>
        <taxon>Ecdysozoa</taxon>
        <taxon>Arthropoda</taxon>
        <taxon>Hexapoda</taxon>
        <taxon>Insecta</taxon>
        <taxon>Pterygota</taxon>
        <taxon>Neoptera</taxon>
        <taxon>Paraneoptera</taxon>
        <taxon>Hemiptera</taxon>
        <taxon>Sternorrhyncha</taxon>
        <taxon>Aphidomorpha</taxon>
        <taxon>Aphidoidea</taxon>
        <taxon>Aphididae</taxon>
        <taxon>Aphidini</taxon>
        <taxon>Aphis</taxon>
        <taxon>Aphis</taxon>
    </lineage>
</organism>
<dbReference type="GO" id="GO:0007623">
    <property type="term" value="P:circadian rhythm"/>
    <property type="evidence" value="ECO:0007669"/>
    <property type="project" value="UniProtKB-ARBA"/>
</dbReference>
<sequence>MTANILKIVCGLVYVVIVCVNAAPSTKLPKGFIQCKQSDPNFDTCLMTGVQSAIPHLAKGVPSLGILKMDPLRIDKLLIDQGSGPVSIKLDFKNLDIGNLKSIVIDKIHFNPEGNNVDIELHPLKPIVMDGDYEISGKVLILPIVGKGRCKINIDVSNLIGNIKLKTVLKNGNKHLEIVNISWTFTASKLNLKFDNLFNGDKALGDNMNVFLNENWRELLIELKPAIEEVFGTAFKEIGQQFFNPKGFVQCKLSDPAISECMRNELQRATPYLSKGIPSLGLLPTDPLRISSLTIDKGIGGVNLKFKDLDILNMRSTIIKDLTFDPKNFTLNVAIVVQKPIILEGQYETNGRVIILPINGNGTCKFTLDNYKSFSVVKMKPVLKNGNTHLEVKSLDFKFTTSKMHLIMNNLFNGDKILGDNMNLFLNENWMELLNDMQPAFEKALSVAFISIAQEFFNRIPLNQIFID</sequence>
<evidence type="ECO:0000256" key="4">
    <source>
        <dbReference type="SAM" id="SignalP"/>
    </source>
</evidence>